<organism evidence="5 6">
    <name type="scientific">Armillaria borealis</name>
    <dbReference type="NCBI Taxonomy" id="47425"/>
    <lineage>
        <taxon>Eukaryota</taxon>
        <taxon>Fungi</taxon>
        <taxon>Dikarya</taxon>
        <taxon>Basidiomycota</taxon>
        <taxon>Agaricomycotina</taxon>
        <taxon>Agaricomycetes</taxon>
        <taxon>Agaricomycetidae</taxon>
        <taxon>Agaricales</taxon>
        <taxon>Marasmiineae</taxon>
        <taxon>Physalacriaceae</taxon>
        <taxon>Armillaria</taxon>
    </lineage>
</organism>
<feature type="region of interest" description="Disordered" evidence="3">
    <location>
        <begin position="622"/>
        <end position="652"/>
    </location>
</feature>
<evidence type="ECO:0000256" key="3">
    <source>
        <dbReference type="SAM" id="MobiDB-lite"/>
    </source>
</evidence>
<evidence type="ECO:0000313" key="5">
    <source>
        <dbReference type="EMBL" id="KAK0430582.1"/>
    </source>
</evidence>
<keyword evidence="1" id="KW-0479">Metal-binding</keyword>
<protein>
    <recommendedName>
        <fullName evidence="4">SWIM-type domain-containing protein</fullName>
    </recommendedName>
</protein>
<dbReference type="Pfam" id="PF04434">
    <property type="entry name" value="SWIM"/>
    <property type="match status" value="1"/>
</dbReference>
<dbReference type="InterPro" id="IPR007527">
    <property type="entry name" value="Znf_SWIM"/>
</dbReference>
<keyword evidence="1" id="KW-0863">Zinc-finger</keyword>
<sequence length="767" mass="85987">MSQRHRKAKNKHLENFHFVLVPPAVTAHGHIKVSDRPKPSLTARQLAADIWGSINQLKLTNEQKIQYRTITEQGKIEEHIFSVCGDAEEVLESQSAAASLMGVHGLDLRSREAPENRWNTRHSRKITSETVKAIYQCDCAYDHISAGSKKRLTPAPYTGCLAFAEITYSIDTERIIRIRGYFDHNAACREALLTCIPPFPIHPDVFKLALAQMAGSVSLNEIQKKNRLMIRSLGYPGMQENPHEWRWRYMLEKGDYRSLYRQFSRMQGIRTANQPHVNIHAWLDPTSSHYNAVLGAAVFHYLPRASKGERLEVCIATADMKAAAWRYGHKSQILMDGTFGLCDRKLLLFILMGIDEDHHGVPLAFLFFSAPSGNKHTAAGYDTSILIRLIRKWKESLESFQRTPEEFAPLVATTDTDLKERAALVEIFPFIILLICRVHLRRSWKNHRAKVLKGKASGLEEMRKRMKALEDRIVQTLTLEAAEALILEETQAVQRRINIAILFLCLSSSSALHEPNPTVYTIVISFNHTASCTCADFAFRGGACKHMRAALVYLDRVRRLGHPIPPTPLPDSEAAARCHIYQLSLNNPAPELPTTRSGHILEALLGDGEGIAILDRKKIIDTTGEEEDEELESDESSESEWNESDDDDLDTLRSISKSGVSEQAASRVFHAVGVSVSKLVQQMEYLSMVPMTPETITLASAAHTDLVKVTQQLADRICEGSRTTMAKLNAKRPSTPCSHGSEVLSTANIIASSPEKRQKRKDSYATD</sequence>
<accession>A0AA39IU75</accession>
<evidence type="ECO:0000256" key="1">
    <source>
        <dbReference type="PROSITE-ProRule" id="PRU00325"/>
    </source>
</evidence>
<evidence type="ECO:0000313" key="6">
    <source>
        <dbReference type="Proteomes" id="UP001175226"/>
    </source>
</evidence>
<dbReference type="Proteomes" id="UP001175226">
    <property type="component" value="Unassembled WGS sequence"/>
</dbReference>
<proteinExistence type="predicted"/>
<feature type="region of interest" description="Disordered" evidence="3">
    <location>
        <begin position="748"/>
        <end position="767"/>
    </location>
</feature>
<evidence type="ECO:0000256" key="2">
    <source>
        <dbReference type="SAM" id="Coils"/>
    </source>
</evidence>
<feature type="coiled-coil region" evidence="2">
    <location>
        <begin position="452"/>
        <end position="479"/>
    </location>
</feature>
<feature type="compositionally biased region" description="Acidic residues" evidence="3">
    <location>
        <begin position="623"/>
        <end position="649"/>
    </location>
</feature>
<evidence type="ECO:0000259" key="4">
    <source>
        <dbReference type="PROSITE" id="PS50966"/>
    </source>
</evidence>
<reference evidence="5" key="1">
    <citation type="submission" date="2023-06" db="EMBL/GenBank/DDBJ databases">
        <authorList>
            <consortium name="Lawrence Berkeley National Laboratory"/>
            <person name="Ahrendt S."/>
            <person name="Sahu N."/>
            <person name="Indic B."/>
            <person name="Wong-Bajracharya J."/>
            <person name="Merenyi Z."/>
            <person name="Ke H.-M."/>
            <person name="Monk M."/>
            <person name="Kocsube S."/>
            <person name="Drula E."/>
            <person name="Lipzen A."/>
            <person name="Balint B."/>
            <person name="Henrissat B."/>
            <person name="Andreopoulos B."/>
            <person name="Martin F.M."/>
            <person name="Harder C.B."/>
            <person name="Rigling D."/>
            <person name="Ford K.L."/>
            <person name="Foster G.D."/>
            <person name="Pangilinan J."/>
            <person name="Papanicolaou A."/>
            <person name="Barry K."/>
            <person name="LaButti K."/>
            <person name="Viragh M."/>
            <person name="Koriabine M."/>
            <person name="Yan M."/>
            <person name="Riley R."/>
            <person name="Champramary S."/>
            <person name="Plett K.L."/>
            <person name="Tsai I.J."/>
            <person name="Slot J."/>
            <person name="Sipos G."/>
            <person name="Plett J."/>
            <person name="Nagy L.G."/>
            <person name="Grigoriev I.V."/>
        </authorList>
    </citation>
    <scope>NUCLEOTIDE SEQUENCE</scope>
    <source>
        <strain evidence="5">FPL87.14</strain>
    </source>
</reference>
<feature type="domain" description="SWIM-type" evidence="4">
    <location>
        <begin position="520"/>
        <end position="555"/>
    </location>
</feature>
<dbReference type="GO" id="GO:0008270">
    <property type="term" value="F:zinc ion binding"/>
    <property type="evidence" value="ECO:0007669"/>
    <property type="project" value="UniProtKB-KW"/>
</dbReference>
<gene>
    <name evidence="5" type="ORF">EV421DRAFT_1933778</name>
</gene>
<dbReference type="EMBL" id="JAUEPT010000141">
    <property type="protein sequence ID" value="KAK0430582.1"/>
    <property type="molecule type" value="Genomic_DNA"/>
</dbReference>
<keyword evidence="6" id="KW-1185">Reference proteome</keyword>
<dbReference type="PROSITE" id="PS50966">
    <property type="entry name" value="ZF_SWIM"/>
    <property type="match status" value="1"/>
</dbReference>
<dbReference type="AlphaFoldDB" id="A0AA39IU75"/>
<keyword evidence="2" id="KW-0175">Coiled coil</keyword>
<keyword evidence="1" id="KW-0862">Zinc</keyword>
<comment type="caution">
    <text evidence="5">The sequence shown here is derived from an EMBL/GenBank/DDBJ whole genome shotgun (WGS) entry which is preliminary data.</text>
</comment>
<name>A0AA39IU75_9AGAR</name>